<protein>
    <submittedName>
        <fullName evidence="12">Heme A synthase</fullName>
    </submittedName>
</protein>
<keyword evidence="9" id="KW-0472">Membrane</keyword>
<evidence type="ECO:0000256" key="5">
    <source>
        <dbReference type="ARBA" id="ARBA00022989"/>
    </source>
</evidence>
<sequence length="298" mass="32240">MAPTLGLRDPDRTVVERWAWAAVVANGFIILTGGLVRLTGSGLGCPTWPKCTDESFVPHRELGMHGLIEFGNRLLTYVLIAIVVATFVAVWRWSGTSRRLRQLAALIALGVPFQGVIGGITVLTDLNPWVVSLHLLLSMLLVAASMLLVFRVRGEDRVGTRRPLVMLTYLVSWVVVYLGTVVTGSGPHAGDDESPRNMLDPRLMSHVHAWSVYVLVGLTLLVIWKESGRVRAAAVVLLVVELAQGLIGFVQYFNDLPITLVAAHLVGAAVLMAAATRLLLTPDRAPSPASAPSHDVRV</sequence>
<organism evidence="12 13">
    <name type="scientific">Aeromicrobium chenweiae</name>
    <dbReference type="NCBI Taxonomy" id="2079793"/>
    <lineage>
        <taxon>Bacteria</taxon>
        <taxon>Bacillati</taxon>
        <taxon>Actinomycetota</taxon>
        <taxon>Actinomycetes</taxon>
        <taxon>Propionibacteriales</taxon>
        <taxon>Nocardioidaceae</taxon>
        <taxon>Aeromicrobium</taxon>
    </lineage>
</organism>
<comment type="subcellular location">
    <subcellularLocation>
        <location evidence="1">Membrane</location>
        <topology evidence="1">Multi-pass membrane protein</topology>
    </subcellularLocation>
</comment>
<dbReference type="GO" id="GO:0016020">
    <property type="term" value="C:membrane"/>
    <property type="evidence" value="ECO:0007669"/>
    <property type="project" value="UniProtKB-SubCell"/>
</dbReference>
<reference evidence="13" key="1">
    <citation type="submission" date="2018-01" db="EMBL/GenBank/DDBJ databases">
        <authorList>
            <person name="Li J."/>
        </authorList>
    </citation>
    <scope>NUCLEOTIDE SEQUENCE [LARGE SCALE GENOMIC DNA]</scope>
    <source>
        <strain evidence="13">592</strain>
    </source>
</reference>
<evidence type="ECO:0000256" key="3">
    <source>
        <dbReference type="ARBA" id="ARBA00022692"/>
    </source>
</evidence>
<dbReference type="Pfam" id="PF02628">
    <property type="entry name" value="COX15-CtaA"/>
    <property type="match status" value="1"/>
</dbReference>
<dbReference type="PANTHER" id="PTHR35457">
    <property type="entry name" value="HEME A SYNTHASE"/>
    <property type="match status" value="1"/>
</dbReference>
<dbReference type="AlphaFoldDB" id="A0A2S0WLL8"/>
<dbReference type="GO" id="GO:0046872">
    <property type="term" value="F:metal ion binding"/>
    <property type="evidence" value="ECO:0007669"/>
    <property type="project" value="UniProtKB-KW"/>
</dbReference>
<evidence type="ECO:0000256" key="4">
    <source>
        <dbReference type="ARBA" id="ARBA00022723"/>
    </source>
</evidence>
<evidence type="ECO:0000313" key="13">
    <source>
        <dbReference type="Proteomes" id="UP000244384"/>
    </source>
</evidence>
<evidence type="ECO:0000256" key="10">
    <source>
        <dbReference type="ARBA" id="ARBA00023157"/>
    </source>
</evidence>
<dbReference type="OrthoDB" id="5241540at2"/>
<keyword evidence="4" id="KW-0479">Metal-binding</keyword>
<accession>A0A2S0WLL8</accession>
<dbReference type="InterPro" id="IPR050450">
    <property type="entry name" value="COX15/CtaA_HemeA_synthase"/>
</dbReference>
<comment type="pathway">
    <text evidence="11">Porphyrin-containing compound metabolism.</text>
</comment>
<dbReference type="InterPro" id="IPR003780">
    <property type="entry name" value="COX15/CtaA_fam"/>
</dbReference>
<evidence type="ECO:0000256" key="9">
    <source>
        <dbReference type="ARBA" id="ARBA00023136"/>
    </source>
</evidence>
<keyword evidence="5" id="KW-1133">Transmembrane helix</keyword>
<evidence type="ECO:0000256" key="7">
    <source>
        <dbReference type="ARBA" id="ARBA00023004"/>
    </source>
</evidence>
<accession>A0A5F2EX61</accession>
<keyword evidence="6" id="KW-0560">Oxidoreductase</keyword>
<keyword evidence="3" id="KW-0812">Transmembrane</keyword>
<dbReference type="Proteomes" id="UP000244384">
    <property type="component" value="Chromosome"/>
</dbReference>
<keyword evidence="7" id="KW-0408">Iron</keyword>
<dbReference type="PANTHER" id="PTHR35457:SF1">
    <property type="entry name" value="HEME A SYNTHASE"/>
    <property type="match status" value="1"/>
</dbReference>
<keyword evidence="13" id="KW-1185">Reference proteome</keyword>
<dbReference type="KEGG" id="aez:C3E78_08340"/>
<keyword evidence="10" id="KW-1015">Disulfide bond</keyword>
<name>A0A2S0WLL8_9ACTN</name>
<evidence type="ECO:0000256" key="1">
    <source>
        <dbReference type="ARBA" id="ARBA00004141"/>
    </source>
</evidence>
<evidence type="ECO:0000313" key="12">
    <source>
        <dbReference type="EMBL" id="AWB92207.1"/>
    </source>
</evidence>
<evidence type="ECO:0000256" key="8">
    <source>
        <dbReference type="ARBA" id="ARBA00023133"/>
    </source>
</evidence>
<proteinExistence type="predicted"/>
<gene>
    <name evidence="12" type="ORF">C3E78_08340</name>
</gene>
<keyword evidence="8" id="KW-0350">Heme biosynthesis</keyword>
<dbReference type="GO" id="GO:0016491">
    <property type="term" value="F:oxidoreductase activity"/>
    <property type="evidence" value="ECO:0007669"/>
    <property type="project" value="UniProtKB-KW"/>
</dbReference>
<evidence type="ECO:0000256" key="11">
    <source>
        <dbReference type="ARBA" id="ARBA00023444"/>
    </source>
</evidence>
<evidence type="ECO:0000256" key="6">
    <source>
        <dbReference type="ARBA" id="ARBA00023002"/>
    </source>
</evidence>
<dbReference type="RefSeq" id="WP_108577852.1">
    <property type="nucleotide sequence ID" value="NZ_CP026952.1"/>
</dbReference>
<keyword evidence="2" id="KW-1003">Cell membrane</keyword>
<dbReference type="GO" id="GO:0006784">
    <property type="term" value="P:heme A biosynthetic process"/>
    <property type="evidence" value="ECO:0007669"/>
    <property type="project" value="InterPro"/>
</dbReference>
<dbReference type="EMBL" id="CP026952">
    <property type="protein sequence ID" value="AWB92207.1"/>
    <property type="molecule type" value="Genomic_DNA"/>
</dbReference>
<evidence type="ECO:0000256" key="2">
    <source>
        <dbReference type="ARBA" id="ARBA00022475"/>
    </source>
</evidence>